<name>A0A7Y0L7X3_9FIRM</name>
<protein>
    <submittedName>
        <fullName evidence="1">Uncharacterized protein</fullName>
    </submittedName>
</protein>
<proteinExistence type="predicted"/>
<reference evidence="1 2" key="1">
    <citation type="submission" date="2020-04" db="EMBL/GenBank/DDBJ databases">
        <authorList>
            <person name="Zhang R."/>
            <person name="Schippers A."/>
        </authorList>
    </citation>
    <scope>NUCLEOTIDE SEQUENCE [LARGE SCALE GENOMIC DNA]</scope>
    <source>
        <strain evidence="1 2">DSM 109850</strain>
    </source>
</reference>
<dbReference type="RefSeq" id="WP_169102488.1">
    <property type="nucleotide sequence ID" value="NZ_JABBVZ010000108.1"/>
</dbReference>
<gene>
    <name evidence="1" type="ORF">HIJ39_18935</name>
</gene>
<keyword evidence="2" id="KW-1185">Reference proteome</keyword>
<accession>A0A7Y0L7X3</accession>
<evidence type="ECO:0000313" key="1">
    <source>
        <dbReference type="EMBL" id="NMP24401.1"/>
    </source>
</evidence>
<evidence type="ECO:0000313" key="2">
    <source>
        <dbReference type="Proteomes" id="UP000533476"/>
    </source>
</evidence>
<dbReference type="EMBL" id="JABBVZ010000108">
    <property type="protein sequence ID" value="NMP24401.1"/>
    <property type="molecule type" value="Genomic_DNA"/>
</dbReference>
<comment type="caution">
    <text evidence="1">The sequence shown here is derived from an EMBL/GenBank/DDBJ whole genome shotgun (WGS) entry which is preliminary data.</text>
</comment>
<sequence length="63" mass="7475">MTVDAILTEMRRHRQSLHVTRADVGRITEARRTGRWERVHQSRLYRLHSAEYCELLDVTARLG</sequence>
<dbReference type="AlphaFoldDB" id="A0A7Y0L7X3"/>
<organism evidence="1 2">
    <name type="scientific">Sulfobacillus harzensis</name>
    <dbReference type="NCBI Taxonomy" id="2729629"/>
    <lineage>
        <taxon>Bacteria</taxon>
        <taxon>Bacillati</taxon>
        <taxon>Bacillota</taxon>
        <taxon>Clostridia</taxon>
        <taxon>Eubacteriales</taxon>
        <taxon>Clostridiales Family XVII. Incertae Sedis</taxon>
        <taxon>Sulfobacillus</taxon>
    </lineage>
</organism>
<dbReference type="Proteomes" id="UP000533476">
    <property type="component" value="Unassembled WGS sequence"/>
</dbReference>